<dbReference type="Proteomes" id="UP001254257">
    <property type="component" value="Unassembled WGS sequence"/>
</dbReference>
<keyword evidence="2" id="KW-1185">Reference proteome</keyword>
<reference evidence="1 2" key="1">
    <citation type="submission" date="2023-09" db="EMBL/GenBank/DDBJ databases">
        <title>Whole genome shotgun sequencing (WGS) of Bosea sp. ZW T0_25, isolated from stored onions (Allium cepa).</title>
        <authorList>
            <person name="Stoll D.A."/>
            <person name="Huch M."/>
        </authorList>
    </citation>
    <scope>NUCLEOTIDE SEQUENCE [LARGE SCALE GENOMIC DNA]</scope>
    <source>
        <strain evidence="1 2">ZW T0_25</strain>
    </source>
</reference>
<evidence type="ECO:0000313" key="2">
    <source>
        <dbReference type="Proteomes" id="UP001254257"/>
    </source>
</evidence>
<name>A0ABU3S807_9HYPH</name>
<proteinExistence type="predicted"/>
<protein>
    <recommendedName>
        <fullName evidence="3">Polysaccharide deacetylase</fullName>
    </recommendedName>
</protein>
<dbReference type="EMBL" id="JAWDID010000014">
    <property type="protein sequence ID" value="MDU0340512.1"/>
    <property type="molecule type" value="Genomic_DNA"/>
</dbReference>
<comment type="caution">
    <text evidence="1">The sequence shown here is derived from an EMBL/GenBank/DDBJ whole genome shotgun (WGS) entry which is preliminary data.</text>
</comment>
<dbReference type="Gene3D" id="3.20.20.370">
    <property type="entry name" value="Glycoside hydrolase/deacetylase"/>
    <property type="match status" value="1"/>
</dbReference>
<sequence length="152" mass="16637">MNAVGETFWLSHAADILADLGYEYDSSIDHTHAQEMAGTKAMAGEPNLLPSGLVNIPWLWSAIDVIHYFRRADGPGTPQQLVTEWRAKLDAAKRTGGTLTVIVHPYVSGTDDLRFEAIKTFLAAAAADKDVEILTGRELARRFRISKARASA</sequence>
<organism evidence="1 2">
    <name type="scientific">Bosea rubneri</name>
    <dbReference type="NCBI Taxonomy" id="3075434"/>
    <lineage>
        <taxon>Bacteria</taxon>
        <taxon>Pseudomonadati</taxon>
        <taxon>Pseudomonadota</taxon>
        <taxon>Alphaproteobacteria</taxon>
        <taxon>Hyphomicrobiales</taxon>
        <taxon>Boseaceae</taxon>
        <taxon>Bosea</taxon>
    </lineage>
</organism>
<dbReference type="SUPFAM" id="SSF88713">
    <property type="entry name" value="Glycoside hydrolase/deacetylase"/>
    <property type="match status" value="1"/>
</dbReference>
<gene>
    <name evidence="1" type="ORF">RKE40_11490</name>
</gene>
<evidence type="ECO:0008006" key="3">
    <source>
        <dbReference type="Google" id="ProtNLM"/>
    </source>
</evidence>
<evidence type="ECO:0000313" key="1">
    <source>
        <dbReference type="EMBL" id="MDU0340512.1"/>
    </source>
</evidence>
<accession>A0ABU3S807</accession>
<dbReference type="InterPro" id="IPR011330">
    <property type="entry name" value="Glyco_hydro/deAcase_b/a-brl"/>
</dbReference>
<dbReference type="RefSeq" id="WP_316018379.1">
    <property type="nucleotide sequence ID" value="NZ_JAWDID010000014.1"/>
</dbReference>